<evidence type="ECO:0000313" key="2">
    <source>
        <dbReference type="EMBL" id="RGU54010.1"/>
    </source>
</evidence>
<dbReference type="Gene3D" id="3.40.50.620">
    <property type="entry name" value="HUPs"/>
    <property type="match status" value="1"/>
</dbReference>
<protein>
    <submittedName>
        <fullName evidence="2">DUF3440 domain-containing protein</fullName>
    </submittedName>
</protein>
<proteinExistence type="predicted"/>
<dbReference type="Pfam" id="PF11922">
    <property type="entry name" value="DUF3440"/>
    <property type="match status" value="1"/>
</dbReference>
<comment type="caution">
    <text evidence="2">The sequence shown here is derived from an EMBL/GenBank/DDBJ whole genome shotgun (WGS) entry which is preliminary data.</text>
</comment>
<accession>A0A412TJQ6</accession>
<evidence type="ECO:0000313" key="3">
    <source>
        <dbReference type="Proteomes" id="UP000284243"/>
    </source>
</evidence>
<dbReference type="EMBL" id="QRYC01000040">
    <property type="protein sequence ID" value="RGU54010.1"/>
    <property type="molecule type" value="Genomic_DNA"/>
</dbReference>
<reference evidence="2 3" key="1">
    <citation type="submission" date="2018-08" db="EMBL/GenBank/DDBJ databases">
        <title>A genome reference for cultivated species of the human gut microbiota.</title>
        <authorList>
            <person name="Zou Y."/>
            <person name="Xue W."/>
            <person name="Luo G."/>
        </authorList>
    </citation>
    <scope>NUCLEOTIDE SEQUENCE [LARGE SCALE GENOMIC DNA]</scope>
    <source>
        <strain evidence="2 3">AF16-14</strain>
    </source>
</reference>
<dbReference type="InterPro" id="IPR002500">
    <property type="entry name" value="PAPS_reduct_dom"/>
</dbReference>
<gene>
    <name evidence="2" type="ORF">DWW57_17855</name>
</gene>
<name>A0A412TJQ6_9BACT</name>
<dbReference type="CDD" id="cd23947">
    <property type="entry name" value="PAPS_reductase-like_YbdN"/>
    <property type="match status" value="1"/>
</dbReference>
<sequence length="449" mass="53399">MEIICKNGTPTTRNPLNVYEQAQIRLEKIFGHFDNIYVSFSGGKDSGVLLQLCTDYIRKHCPGRKIGVFHLDYEIQYGETIRYVDEVLASNSDIFEVYRVCVPFKVSTCTSMFQKFWRPWDEEKKDCWVRSIPEGAYTRKDFPFFSRRMWDYDFQRSFARWLHRYKKAKRTCCLVGIRTQESLNRWRVLNGRDAYRFKGLKWVRRLDTGVYNAYPIYDWLTRDIWIANGKFNWAYNHLYDLYYQAGVPLEKQRVASPFISEARESLNLYRAIDPDMWGRMINRVNGINFTAIYSTTTAVGYRQKITLPEGYTWASYMQFLLGTLPENIRQNYLSKLKVSIKFWREKGGCLAESTIEKLRRAGVPITVGEKSNYRTNKRPVRMEYLDDIELSEFKELPTYKRFCLCILKNDHICKYMGFSASKVEQERREQIMKKYYKLFCNERVSKPGI</sequence>
<dbReference type="Proteomes" id="UP000284243">
    <property type="component" value="Unassembled WGS sequence"/>
</dbReference>
<dbReference type="InterPro" id="IPR014729">
    <property type="entry name" value="Rossmann-like_a/b/a_fold"/>
</dbReference>
<feature type="domain" description="Phosphoadenosine phosphosulphate reductase" evidence="1">
    <location>
        <begin position="36"/>
        <end position="243"/>
    </location>
</feature>
<dbReference type="GO" id="GO:0003824">
    <property type="term" value="F:catalytic activity"/>
    <property type="evidence" value="ECO:0007669"/>
    <property type="project" value="InterPro"/>
</dbReference>
<dbReference type="InterPro" id="IPR021845">
    <property type="entry name" value="DUF3440"/>
</dbReference>
<dbReference type="PANTHER" id="PTHR30083:SF0">
    <property type="entry name" value="3'-PHOSPHOADENOSINE 5'-PHOSPHOSULFATE SULFOTRANSFERASE (PAPS REDUCTASE)_FAD SYNTHETASE"/>
    <property type="match status" value="1"/>
</dbReference>
<dbReference type="SUPFAM" id="SSF52402">
    <property type="entry name" value="Adenine nucleotide alpha hydrolases-like"/>
    <property type="match status" value="1"/>
</dbReference>
<dbReference type="RefSeq" id="WP_046403916.1">
    <property type="nucleotide sequence ID" value="NZ_BAABYK010000001.1"/>
</dbReference>
<dbReference type="GO" id="GO:0071453">
    <property type="term" value="P:cellular response to oxygen levels"/>
    <property type="evidence" value="ECO:0007669"/>
    <property type="project" value="TreeGrafter"/>
</dbReference>
<evidence type="ECO:0000259" key="1">
    <source>
        <dbReference type="Pfam" id="PF01507"/>
    </source>
</evidence>
<dbReference type="AlphaFoldDB" id="A0A412TJQ6"/>
<dbReference type="Pfam" id="PF01507">
    <property type="entry name" value="PAPS_reduct"/>
    <property type="match status" value="1"/>
</dbReference>
<organism evidence="2 3">
    <name type="scientific">Odoribacter splanchnicus</name>
    <dbReference type="NCBI Taxonomy" id="28118"/>
    <lineage>
        <taxon>Bacteria</taxon>
        <taxon>Pseudomonadati</taxon>
        <taxon>Bacteroidota</taxon>
        <taxon>Bacteroidia</taxon>
        <taxon>Bacteroidales</taxon>
        <taxon>Odoribacteraceae</taxon>
        <taxon>Odoribacter</taxon>
    </lineage>
</organism>
<dbReference type="PANTHER" id="PTHR30083">
    <property type="entry name" value="TRANSCRIPTIONAL REGULATOR-RELATED"/>
    <property type="match status" value="1"/>
</dbReference>